<keyword evidence="2" id="KW-1185">Reference proteome</keyword>
<accession>T0PJX8</accession>
<sequence>MSLSSTSTMALTASTSVTITGTSTVVAGGHLHVSANDFLVTSNGANQVFVVTAASGAVSIAGDITLSSNVAQIMHSGSTSLTITSPSVIFTGGSVVLDGSASTPVSSTPCAKGTIQFDASYVYICSSTDTWRKAALAPI</sequence>
<dbReference type="STRING" id="1156394.T0PJX8"/>
<evidence type="ECO:0000313" key="2">
    <source>
        <dbReference type="Proteomes" id="UP000030762"/>
    </source>
</evidence>
<reference evidence="1 2" key="1">
    <citation type="submission" date="2012-04" db="EMBL/GenBank/DDBJ databases">
        <title>The Genome Sequence of Saprolegnia declina VS20.</title>
        <authorList>
            <consortium name="The Broad Institute Genome Sequencing Platform"/>
            <person name="Russ C."/>
            <person name="Nusbaum C."/>
            <person name="Tyler B."/>
            <person name="van West P."/>
            <person name="Dieguez-Uribeondo J."/>
            <person name="de Bruijn I."/>
            <person name="Tripathy S."/>
            <person name="Jiang R."/>
            <person name="Young S.K."/>
            <person name="Zeng Q."/>
            <person name="Gargeya S."/>
            <person name="Fitzgerald M."/>
            <person name="Haas B."/>
            <person name="Abouelleil A."/>
            <person name="Alvarado L."/>
            <person name="Arachchi H.M."/>
            <person name="Berlin A."/>
            <person name="Chapman S.B."/>
            <person name="Goldberg J."/>
            <person name="Griggs A."/>
            <person name="Gujja S."/>
            <person name="Hansen M."/>
            <person name="Howarth C."/>
            <person name="Imamovic A."/>
            <person name="Larimer J."/>
            <person name="McCowen C."/>
            <person name="Montmayeur A."/>
            <person name="Murphy C."/>
            <person name="Neiman D."/>
            <person name="Pearson M."/>
            <person name="Priest M."/>
            <person name="Roberts A."/>
            <person name="Saif S."/>
            <person name="Shea T."/>
            <person name="Sisk P."/>
            <person name="Sykes S."/>
            <person name="Wortman J."/>
            <person name="Nusbaum C."/>
            <person name="Birren B."/>
        </authorList>
    </citation>
    <scope>NUCLEOTIDE SEQUENCE [LARGE SCALE GENOMIC DNA]</scope>
    <source>
        <strain evidence="1 2">VS20</strain>
    </source>
</reference>
<name>T0PJX8_SAPDV</name>
<dbReference type="GeneID" id="19957155"/>
<dbReference type="AlphaFoldDB" id="T0PJX8"/>
<dbReference type="InParanoid" id="T0PJX8"/>
<dbReference type="EMBL" id="JH767259">
    <property type="protein sequence ID" value="EQC25689.1"/>
    <property type="molecule type" value="Genomic_DNA"/>
</dbReference>
<dbReference type="VEuPathDB" id="FungiDB:SDRG_16428"/>
<protein>
    <submittedName>
        <fullName evidence="1">Uncharacterized protein</fullName>
    </submittedName>
</protein>
<gene>
    <name evidence="1" type="ORF">SDRG_16428</name>
</gene>
<dbReference type="Proteomes" id="UP000030762">
    <property type="component" value="Unassembled WGS sequence"/>
</dbReference>
<dbReference type="OrthoDB" id="79604at2759"/>
<dbReference type="RefSeq" id="XP_008620859.1">
    <property type="nucleotide sequence ID" value="XM_008622637.1"/>
</dbReference>
<evidence type="ECO:0000313" key="1">
    <source>
        <dbReference type="EMBL" id="EQC25689.1"/>
    </source>
</evidence>
<organism evidence="1 2">
    <name type="scientific">Saprolegnia diclina (strain VS20)</name>
    <dbReference type="NCBI Taxonomy" id="1156394"/>
    <lineage>
        <taxon>Eukaryota</taxon>
        <taxon>Sar</taxon>
        <taxon>Stramenopiles</taxon>
        <taxon>Oomycota</taxon>
        <taxon>Saprolegniomycetes</taxon>
        <taxon>Saprolegniales</taxon>
        <taxon>Saprolegniaceae</taxon>
        <taxon>Saprolegnia</taxon>
    </lineage>
</organism>
<proteinExistence type="predicted"/>